<reference evidence="1 2" key="1">
    <citation type="journal article" date="2015" name="Stand. Genomic Sci.">
        <title>Complete genome sequence of and proposal of Thermofilum uzonense sp. nov. a novel hyperthermophilic crenarchaeon and emended description of the genus Thermofilum.</title>
        <authorList>
            <person name="Toshchakov S.V."/>
            <person name="Korzhenkov A.A."/>
            <person name="Samarov N.I."/>
            <person name="Mazunin I.O."/>
            <person name="Mozhey O.I."/>
            <person name="Shmyr I.S."/>
            <person name="Derbikova K.S."/>
            <person name="Taranov E.A."/>
            <person name="Dominova I.N."/>
            <person name="Bonch-Osmolovskaya E.A."/>
            <person name="Patrushev M.V."/>
            <person name="Podosokorskaya O.A."/>
            <person name="Kublanov I.V."/>
        </authorList>
    </citation>
    <scope>NUCLEOTIDE SEQUENCE [LARGE SCALE GENOMIC DNA]</scope>
    <source>
        <strain evidence="1 2">1807-2</strain>
    </source>
</reference>
<sequence>MGGKARNIKSTASAARIYDHATTSDPGFESVADNLIKTAYGTMATGGKSFVKWLGISIYIFMLR</sequence>
<dbReference type="KEGG" id="thf:MA03_05580"/>
<protein>
    <submittedName>
        <fullName evidence="1">Uncharacterized protein</fullName>
    </submittedName>
</protein>
<dbReference type="AlphaFoldDB" id="A0A0F7FIU2"/>
<dbReference type="EMBL" id="CP009961">
    <property type="protein sequence ID" value="AKG38840.1"/>
    <property type="molecule type" value="Genomic_DNA"/>
</dbReference>
<dbReference type="STRING" id="1550241.MA03_05580"/>
<keyword evidence="2" id="KW-1185">Reference proteome</keyword>
<organism evidence="1 2">
    <name type="scientific">Infirmifilum uzonense</name>
    <dbReference type="NCBI Taxonomy" id="1550241"/>
    <lineage>
        <taxon>Archaea</taxon>
        <taxon>Thermoproteota</taxon>
        <taxon>Thermoprotei</taxon>
        <taxon>Thermofilales</taxon>
        <taxon>Thermofilaceae</taxon>
        <taxon>Infirmifilum</taxon>
    </lineage>
</organism>
<accession>A0A0F7FIU2</accession>
<evidence type="ECO:0000313" key="1">
    <source>
        <dbReference type="EMBL" id="AKG38840.1"/>
    </source>
</evidence>
<evidence type="ECO:0000313" key="2">
    <source>
        <dbReference type="Proteomes" id="UP000067434"/>
    </source>
</evidence>
<dbReference type="HOGENOM" id="CLU_2857303_0_0_2"/>
<gene>
    <name evidence="1" type="ORF">MA03_05580</name>
</gene>
<dbReference type="Proteomes" id="UP000067434">
    <property type="component" value="Chromosome"/>
</dbReference>
<name>A0A0F7FIU2_9CREN</name>
<proteinExistence type="predicted"/>